<evidence type="ECO:0000313" key="4">
    <source>
        <dbReference type="Proteomes" id="UP000025227"/>
    </source>
</evidence>
<proteinExistence type="inferred from homology"/>
<dbReference type="Pfam" id="PF00011">
    <property type="entry name" value="HSP20"/>
    <property type="match status" value="1"/>
</dbReference>
<dbReference type="GO" id="GO:0005737">
    <property type="term" value="C:cytoplasm"/>
    <property type="evidence" value="ECO:0007669"/>
    <property type="project" value="TreeGrafter"/>
</dbReference>
<dbReference type="GO" id="GO:0051082">
    <property type="term" value="F:unfolded protein binding"/>
    <property type="evidence" value="ECO:0007669"/>
    <property type="project" value="TreeGrafter"/>
</dbReference>
<reference evidence="5" key="1">
    <citation type="submission" date="2020-12" db="UniProtKB">
        <authorList>
            <consortium name="WormBaseParasite"/>
        </authorList>
    </citation>
    <scope>IDENTIFICATION</scope>
    <source>
        <strain evidence="5">MHco3</strain>
    </source>
</reference>
<comment type="similarity">
    <text evidence="1 2">Belongs to the small heat shock protein (HSP20) family.</text>
</comment>
<dbReference type="InterPro" id="IPR008978">
    <property type="entry name" value="HSP20-like_chaperone"/>
</dbReference>
<sequence length="163" mass="18653">LNGDTISRFAMSLWIRPATVFPRFFEECMRDFRHMERMVFAPLSRVIPCETCETVSETATTEMINNESKFAITIDVSKFKPENLKVNIDGRQLTIEGKEEQKVDSSYSMKSFVRRWMLPENVDLEAIRSSLSNNGRLSIEAPKLAKAADSGRSIPIERVSEKQ</sequence>
<dbReference type="CDD" id="cd06526">
    <property type="entry name" value="metazoan_ACD"/>
    <property type="match status" value="1"/>
</dbReference>
<dbReference type="PANTHER" id="PTHR45640:SF1">
    <property type="entry name" value="HEAT SHOCK PROTEIN HSP-16.1_HSP-16.11-RELATED"/>
    <property type="match status" value="1"/>
</dbReference>
<dbReference type="GO" id="GO:0005634">
    <property type="term" value="C:nucleus"/>
    <property type="evidence" value="ECO:0007669"/>
    <property type="project" value="TreeGrafter"/>
</dbReference>
<accession>A0A7I5E9X6</accession>
<evidence type="ECO:0000256" key="1">
    <source>
        <dbReference type="PROSITE-ProRule" id="PRU00285"/>
    </source>
</evidence>
<evidence type="ECO:0000313" key="5">
    <source>
        <dbReference type="WBParaSite" id="HCON_00095740-00001"/>
    </source>
</evidence>
<dbReference type="Proteomes" id="UP000025227">
    <property type="component" value="Unplaced"/>
</dbReference>
<dbReference type="OrthoDB" id="1431247at2759"/>
<feature type="domain" description="SHSP" evidence="3">
    <location>
        <begin position="52"/>
        <end position="159"/>
    </location>
</feature>
<dbReference type="InterPro" id="IPR002068">
    <property type="entry name" value="A-crystallin/Hsp20_dom"/>
</dbReference>
<dbReference type="GO" id="GO:0009408">
    <property type="term" value="P:response to heat"/>
    <property type="evidence" value="ECO:0007669"/>
    <property type="project" value="TreeGrafter"/>
</dbReference>
<name>A0A7I5E9X6_HAECO</name>
<dbReference type="WBParaSite" id="HCON_00095740-00001">
    <property type="protein sequence ID" value="HCON_00095740-00001"/>
    <property type="gene ID" value="HCON_00095740"/>
</dbReference>
<dbReference type="PRINTS" id="PR00299">
    <property type="entry name" value="ACRYSTALLIN"/>
</dbReference>
<evidence type="ECO:0000259" key="3">
    <source>
        <dbReference type="PROSITE" id="PS01031"/>
    </source>
</evidence>
<dbReference type="GO" id="GO:0036498">
    <property type="term" value="P:IRE1-mediated unfolded protein response"/>
    <property type="evidence" value="ECO:0007669"/>
    <property type="project" value="TreeGrafter"/>
</dbReference>
<dbReference type="InterPro" id="IPR001436">
    <property type="entry name" value="Alpha-crystallin/sHSP_animal"/>
</dbReference>
<evidence type="ECO:0000256" key="2">
    <source>
        <dbReference type="RuleBase" id="RU003616"/>
    </source>
</evidence>
<protein>
    <submittedName>
        <fullName evidence="5">Heat shock protein Hsp20 domain containing protein</fullName>
    </submittedName>
</protein>
<dbReference type="GO" id="GO:0042026">
    <property type="term" value="P:protein refolding"/>
    <property type="evidence" value="ECO:0007669"/>
    <property type="project" value="TreeGrafter"/>
</dbReference>
<dbReference type="AlphaFoldDB" id="A0A7I5E9X6"/>
<organism evidence="4 5">
    <name type="scientific">Haemonchus contortus</name>
    <name type="common">Barber pole worm</name>
    <dbReference type="NCBI Taxonomy" id="6289"/>
    <lineage>
        <taxon>Eukaryota</taxon>
        <taxon>Metazoa</taxon>
        <taxon>Ecdysozoa</taxon>
        <taxon>Nematoda</taxon>
        <taxon>Chromadorea</taxon>
        <taxon>Rhabditida</taxon>
        <taxon>Rhabditina</taxon>
        <taxon>Rhabditomorpha</taxon>
        <taxon>Strongyloidea</taxon>
        <taxon>Trichostrongylidae</taxon>
        <taxon>Haemonchus</taxon>
    </lineage>
</organism>
<dbReference type="PANTHER" id="PTHR45640">
    <property type="entry name" value="HEAT SHOCK PROTEIN HSP-12.2-RELATED"/>
    <property type="match status" value="1"/>
</dbReference>
<dbReference type="Gene3D" id="2.60.40.790">
    <property type="match status" value="1"/>
</dbReference>
<dbReference type="PROSITE" id="PS01031">
    <property type="entry name" value="SHSP"/>
    <property type="match status" value="1"/>
</dbReference>
<dbReference type="SUPFAM" id="SSF49764">
    <property type="entry name" value="HSP20-like chaperones"/>
    <property type="match status" value="1"/>
</dbReference>
<keyword evidence="4" id="KW-1185">Reference proteome</keyword>